<protein>
    <submittedName>
        <fullName evidence="3">DNA helicase</fullName>
    </submittedName>
</protein>
<dbReference type="InterPro" id="IPR049468">
    <property type="entry name" value="Restrct_endonuc-II-like_dom"/>
</dbReference>
<dbReference type="SUPFAM" id="SSF52980">
    <property type="entry name" value="Restriction endonuclease-like"/>
    <property type="match status" value="1"/>
</dbReference>
<dbReference type="InterPro" id="IPR011335">
    <property type="entry name" value="Restrct_endonuc-II-like"/>
</dbReference>
<feature type="compositionally biased region" description="Acidic residues" evidence="1">
    <location>
        <begin position="198"/>
        <end position="235"/>
    </location>
</feature>
<dbReference type="Pfam" id="PF18741">
    <property type="entry name" value="MTES_1575"/>
    <property type="match status" value="1"/>
</dbReference>
<evidence type="ECO:0000313" key="3">
    <source>
        <dbReference type="EMBL" id="NLW34457.1"/>
    </source>
</evidence>
<evidence type="ECO:0000313" key="4">
    <source>
        <dbReference type="Proteomes" id="UP000777265"/>
    </source>
</evidence>
<dbReference type="Gene3D" id="3.40.960.10">
    <property type="entry name" value="VSR Endonuclease"/>
    <property type="match status" value="1"/>
</dbReference>
<evidence type="ECO:0000256" key="1">
    <source>
        <dbReference type="SAM" id="MobiDB-lite"/>
    </source>
</evidence>
<comment type="caution">
    <text evidence="3">The sequence shown here is derived from an EMBL/GenBank/DDBJ whole genome shotgun (WGS) entry which is preliminary data.</text>
</comment>
<dbReference type="EMBL" id="JAAYEE010000053">
    <property type="protein sequence ID" value="NLW34457.1"/>
    <property type="molecule type" value="Genomic_DNA"/>
</dbReference>
<proteinExistence type="predicted"/>
<keyword evidence="3" id="KW-0378">Hydrolase</keyword>
<name>A0A971S0S2_9BACT</name>
<sequence>APTERIGSLVREADQRRFNVAASRAQDQMWLFYSATINDLSQQCFRYRLLSYCLNPKSRVAQALGDEAEALRERALRANRIIERPPASFDSWFEVDVALHIAGRGYRVVPQYEFADKRIDLVIQGTKNQLAVECDGDAWHGIDDYTADIERQRKLERCGWRFFRVRESAYRAAPEKSLESLWLLLDHMAIFPLTVEEPQNDEEENGADASIEPEEWAIDGEPDEEDNDGEDEKAP</sequence>
<evidence type="ECO:0000259" key="2">
    <source>
        <dbReference type="Pfam" id="PF18741"/>
    </source>
</evidence>
<reference evidence="3" key="1">
    <citation type="journal article" date="2020" name="Biotechnol. Biofuels">
        <title>New insights from the biogas microbiome by comprehensive genome-resolved metagenomics of nearly 1600 species originating from multiple anaerobic digesters.</title>
        <authorList>
            <person name="Campanaro S."/>
            <person name="Treu L."/>
            <person name="Rodriguez-R L.M."/>
            <person name="Kovalovszki A."/>
            <person name="Ziels R.M."/>
            <person name="Maus I."/>
            <person name="Zhu X."/>
            <person name="Kougias P.G."/>
            <person name="Basile A."/>
            <person name="Luo G."/>
            <person name="Schluter A."/>
            <person name="Konstantinidis K.T."/>
            <person name="Angelidaki I."/>
        </authorList>
    </citation>
    <scope>NUCLEOTIDE SEQUENCE</scope>
    <source>
        <strain evidence="3">AS06rmzACSIP_7</strain>
    </source>
</reference>
<feature type="non-terminal residue" evidence="3">
    <location>
        <position position="1"/>
    </location>
</feature>
<gene>
    <name evidence="3" type="ORF">GXY80_03095</name>
</gene>
<feature type="domain" description="Restriction endonuclease type II-like" evidence="2">
    <location>
        <begin position="93"/>
        <end position="182"/>
    </location>
</feature>
<feature type="region of interest" description="Disordered" evidence="1">
    <location>
        <begin position="196"/>
        <end position="235"/>
    </location>
</feature>
<organism evidence="3 4">
    <name type="scientific">Syntrophorhabdus aromaticivorans</name>
    <dbReference type="NCBI Taxonomy" id="328301"/>
    <lineage>
        <taxon>Bacteria</taxon>
        <taxon>Pseudomonadati</taxon>
        <taxon>Thermodesulfobacteriota</taxon>
        <taxon>Syntrophorhabdia</taxon>
        <taxon>Syntrophorhabdales</taxon>
        <taxon>Syntrophorhabdaceae</taxon>
        <taxon>Syntrophorhabdus</taxon>
    </lineage>
</organism>
<keyword evidence="3" id="KW-0347">Helicase</keyword>
<keyword evidence="3" id="KW-0067">ATP-binding</keyword>
<accession>A0A971S0S2</accession>
<dbReference type="Proteomes" id="UP000777265">
    <property type="component" value="Unassembled WGS sequence"/>
</dbReference>
<keyword evidence="3" id="KW-0547">Nucleotide-binding</keyword>
<dbReference type="AlphaFoldDB" id="A0A971S0S2"/>
<dbReference type="GO" id="GO:0004386">
    <property type="term" value="F:helicase activity"/>
    <property type="evidence" value="ECO:0007669"/>
    <property type="project" value="UniProtKB-KW"/>
</dbReference>
<reference evidence="3" key="2">
    <citation type="submission" date="2020-01" db="EMBL/GenBank/DDBJ databases">
        <authorList>
            <person name="Campanaro S."/>
        </authorList>
    </citation>
    <scope>NUCLEOTIDE SEQUENCE</scope>
    <source>
        <strain evidence="3">AS06rmzACSIP_7</strain>
    </source>
</reference>